<evidence type="ECO:0000256" key="11">
    <source>
        <dbReference type="ARBA" id="ARBA00023242"/>
    </source>
</evidence>
<dbReference type="PANTHER" id="PTHR23226">
    <property type="entry name" value="ZINC FINGER AND SCAN DOMAIN-CONTAINING"/>
    <property type="match status" value="1"/>
</dbReference>
<dbReference type="GO" id="GO:0000981">
    <property type="term" value="F:DNA-binding transcription factor activity, RNA polymerase II-specific"/>
    <property type="evidence" value="ECO:0007669"/>
    <property type="project" value="TreeGrafter"/>
</dbReference>
<keyword evidence="16" id="KW-1185">Reference proteome</keyword>
<evidence type="ECO:0000256" key="8">
    <source>
        <dbReference type="ARBA" id="ARBA00023015"/>
    </source>
</evidence>
<sequence length="73" mass="8560">SQRSSQRSELMEKPQSGEKPHECLECGKGFRYSCELARHQRIHTGEKPFECRKCGKTFRDSSNLLWHQRIHTG</sequence>
<dbReference type="InterPro" id="IPR036236">
    <property type="entry name" value="Znf_C2H2_sf"/>
</dbReference>
<keyword evidence="8" id="KW-0805">Transcription regulation</keyword>
<keyword evidence="5" id="KW-0677">Repeat</keyword>
<dbReference type="GO" id="GO:0008270">
    <property type="term" value="F:zinc ion binding"/>
    <property type="evidence" value="ECO:0007669"/>
    <property type="project" value="UniProtKB-KW"/>
</dbReference>
<keyword evidence="11" id="KW-0539">Nucleus</keyword>
<keyword evidence="4" id="KW-0479">Metal-binding</keyword>
<dbReference type="Pfam" id="PF13465">
    <property type="entry name" value="zf-H2C2_2"/>
    <property type="match status" value="1"/>
</dbReference>
<dbReference type="SMART" id="SM00355">
    <property type="entry name" value="ZnF_C2H2"/>
    <property type="match status" value="2"/>
</dbReference>
<dbReference type="Proteomes" id="UP000554720">
    <property type="component" value="Unassembled WGS sequence"/>
</dbReference>
<feature type="domain" description="C2H2-type" evidence="14">
    <location>
        <begin position="49"/>
        <end position="73"/>
    </location>
</feature>
<evidence type="ECO:0000256" key="9">
    <source>
        <dbReference type="ARBA" id="ARBA00023125"/>
    </source>
</evidence>
<evidence type="ECO:0000256" key="5">
    <source>
        <dbReference type="ARBA" id="ARBA00022737"/>
    </source>
</evidence>
<comment type="function">
    <text evidence="1">May be involved in transcriptional regulation.</text>
</comment>
<dbReference type="PROSITE" id="PS50157">
    <property type="entry name" value="ZINC_FINGER_C2H2_2"/>
    <property type="match status" value="2"/>
</dbReference>
<organism evidence="15 16">
    <name type="scientific">Anthoscopus minutus</name>
    <name type="common">Southern penduline-tit</name>
    <dbReference type="NCBI Taxonomy" id="156561"/>
    <lineage>
        <taxon>Eukaryota</taxon>
        <taxon>Metazoa</taxon>
        <taxon>Chordata</taxon>
        <taxon>Craniata</taxon>
        <taxon>Vertebrata</taxon>
        <taxon>Euteleostomi</taxon>
        <taxon>Archelosauria</taxon>
        <taxon>Archosauria</taxon>
        <taxon>Dinosauria</taxon>
        <taxon>Saurischia</taxon>
        <taxon>Theropoda</taxon>
        <taxon>Coelurosauria</taxon>
        <taxon>Aves</taxon>
        <taxon>Neognathae</taxon>
        <taxon>Neoaves</taxon>
        <taxon>Telluraves</taxon>
        <taxon>Australaves</taxon>
        <taxon>Passeriformes</taxon>
        <taxon>Paridae</taxon>
        <taxon>Anthoscopus</taxon>
    </lineage>
</organism>
<evidence type="ECO:0000256" key="7">
    <source>
        <dbReference type="ARBA" id="ARBA00022833"/>
    </source>
</evidence>
<comment type="caution">
    <text evidence="15">The sequence shown here is derived from an EMBL/GenBank/DDBJ whole genome shotgun (WGS) entry which is preliminary data.</text>
</comment>
<evidence type="ECO:0000256" key="3">
    <source>
        <dbReference type="ARBA" id="ARBA00006991"/>
    </source>
</evidence>
<name>A0A7L2ETX9_ANTMN</name>
<feature type="domain" description="C2H2-type" evidence="14">
    <location>
        <begin position="21"/>
        <end position="48"/>
    </location>
</feature>
<evidence type="ECO:0000313" key="15">
    <source>
        <dbReference type="EMBL" id="NXQ64512.1"/>
    </source>
</evidence>
<dbReference type="AlphaFoldDB" id="A0A7L2ETX9"/>
<evidence type="ECO:0000313" key="16">
    <source>
        <dbReference type="Proteomes" id="UP000554720"/>
    </source>
</evidence>
<protein>
    <submittedName>
        <fullName evidence="15">ZN749 protein</fullName>
    </submittedName>
</protein>
<evidence type="ECO:0000256" key="1">
    <source>
        <dbReference type="ARBA" id="ARBA00003767"/>
    </source>
</evidence>
<gene>
    <name evidence="15" type="primary">Znf749</name>
    <name evidence="15" type="ORF">ANTMIN_R14887</name>
</gene>
<keyword evidence="6 12" id="KW-0863">Zinc-finger</keyword>
<feature type="region of interest" description="Disordered" evidence="13">
    <location>
        <begin position="1"/>
        <end position="20"/>
    </location>
</feature>
<dbReference type="GO" id="GO:0000978">
    <property type="term" value="F:RNA polymerase II cis-regulatory region sequence-specific DNA binding"/>
    <property type="evidence" value="ECO:0007669"/>
    <property type="project" value="TreeGrafter"/>
</dbReference>
<keyword evidence="7" id="KW-0862">Zinc</keyword>
<dbReference type="OrthoDB" id="9439903at2759"/>
<dbReference type="PROSITE" id="PS00028">
    <property type="entry name" value="ZINC_FINGER_C2H2_1"/>
    <property type="match status" value="2"/>
</dbReference>
<dbReference type="Gene3D" id="3.30.160.60">
    <property type="entry name" value="Classic Zinc Finger"/>
    <property type="match status" value="2"/>
</dbReference>
<feature type="non-terminal residue" evidence="15">
    <location>
        <position position="1"/>
    </location>
</feature>
<dbReference type="FunFam" id="3.30.160.60:FF:000737">
    <property type="entry name" value="Zinc finger protein 565"/>
    <property type="match status" value="1"/>
</dbReference>
<dbReference type="InterPro" id="IPR013087">
    <property type="entry name" value="Znf_C2H2_type"/>
</dbReference>
<reference evidence="15 16" key="1">
    <citation type="submission" date="2019-09" db="EMBL/GenBank/DDBJ databases">
        <title>Bird 10,000 Genomes (B10K) Project - Family phase.</title>
        <authorList>
            <person name="Zhang G."/>
        </authorList>
    </citation>
    <scope>NUCLEOTIDE SEQUENCE [LARGE SCALE GENOMIC DNA]</scope>
    <source>
        <strain evidence="15">B10K-DU-011-42</strain>
        <tissue evidence="15">Muscle</tissue>
    </source>
</reference>
<evidence type="ECO:0000256" key="13">
    <source>
        <dbReference type="SAM" id="MobiDB-lite"/>
    </source>
</evidence>
<feature type="non-terminal residue" evidence="15">
    <location>
        <position position="73"/>
    </location>
</feature>
<evidence type="ECO:0000259" key="14">
    <source>
        <dbReference type="PROSITE" id="PS50157"/>
    </source>
</evidence>
<comment type="subcellular location">
    <subcellularLocation>
        <location evidence="2">Nucleus</location>
    </subcellularLocation>
</comment>
<keyword evidence="9" id="KW-0238">DNA-binding</keyword>
<evidence type="ECO:0000256" key="12">
    <source>
        <dbReference type="PROSITE-ProRule" id="PRU00042"/>
    </source>
</evidence>
<dbReference type="SUPFAM" id="SSF57667">
    <property type="entry name" value="beta-beta-alpha zinc fingers"/>
    <property type="match status" value="1"/>
</dbReference>
<feature type="compositionally biased region" description="Basic and acidic residues" evidence="13">
    <location>
        <begin position="9"/>
        <end position="20"/>
    </location>
</feature>
<dbReference type="EMBL" id="VWYI01048728">
    <property type="protein sequence ID" value="NXQ64512.1"/>
    <property type="molecule type" value="Genomic_DNA"/>
</dbReference>
<comment type="similarity">
    <text evidence="3">Belongs to the krueppel C2H2-type zinc-finger protein family.</text>
</comment>
<dbReference type="PANTHER" id="PTHR23226:SF416">
    <property type="entry name" value="FI01424P"/>
    <property type="match status" value="1"/>
</dbReference>
<proteinExistence type="inferred from homology"/>
<evidence type="ECO:0000256" key="4">
    <source>
        <dbReference type="ARBA" id="ARBA00022723"/>
    </source>
</evidence>
<evidence type="ECO:0000256" key="10">
    <source>
        <dbReference type="ARBA" id="ARBA00023163"/>
    </source>
</evidence>
<dbReference type="FunFam" id="3.30.160.60:FF:000051">
    <property type="entry name" value="zinc finger protein 585A"/>
    <property type="match status" value="1"/>
</dbReference>
<keyword evidence="10" id="KW-0804">Transcription</keyword>
<evidence type="ECO:0000256" key="6">
    <source>
        <dbReference type="ARBA" id="ARBA00022771"/>
    </source>
</evidence>
<evidence type="ECO:0000256" key="2">
    <source>
        <dbReference type="ARBA" id="ARBA00004123"/>
    </source>
</evidence>
<dbReference type="GO" id="GO:0005634">
    <property type="term" value="C:nucleus"/>
    <property type="evidence" value="ECO:0007669"/>
    <property type="project" value="UniProtKB-SubCell"/>
</dbReference>
<accession>A0A7L2ETX9</accession>